<dbReference type="GO" id="GO:0046900">
    <property type="term" value="P:tetrahydrofolylpolyglutamate metabolic process"/>
    <property type="evidence" value="ECO:0007669"/>
    <property type="project" value="TreeGrafter"/>
</dbReference>
<dbReference type="PROSITE" id="PS51275">
    <property type="entry name" value="PEPTIDASE_C26_GGH"/>
    <property type="match status" value="1"/>
</dbReference>
<reference evidence="10" key="1">
    <citation type="submission" date="2019-06" db="EMBL/GenBank/DDBJ databases">
        <authorList>
            <person name="Zheng W."/>
        </authorList>
    </citation>
    <scope>NUCLEOTIDE SEQUENCE</scope>
    <source>
        <strain evidence="10">QDHG01</strain>
    </source>
</reference>
<sequence length="355" mass="40181">MRYITLITFALLGLSNASKSALFEQYHTQRQTAGFRNFTEINQQPVIGVISQSLETEMKGDSRFQGYGSYVMQAYVDWVEAAGARVVPLIRGEDPEVTKRKLKGLNGVLMPGGDGDYHDYGRLVLDIVKEMNDNGTYLPIWGTCAGQHELLSYVSSAGWDVLDVYDMDSASLTIEFPYGDPSNFAMFAGMGPDAWLLTEYNVTYNSHHWSLDPYKFQIDRGLMAFFKPTSISRMPDGRKFVASMETTGLNAYYPFYGTQFHPEKAANIFNPTQAVNHQWESVLLNGYFADFFVQECRKNPQRYGNYSETQKDIIQNHKLIVSTEWFDNVYVFEGSSAYRLMVSVGLAMAAFAMLI</sequence>
<dbReference type="InterPro" id="IPR029062">
    <property type="entry name" value="Class_I_gatase-like"/>
</dbReference>
<dbReference type="Gene3D" id="3.40.50.880">
    <property type="match status" value="1"/>
</dbReference>
<proteinExistence type="inferred from homology"/>
<comment type="subcellular location">
    <subcellularLocation>
        <location evidence="1">Secreted</location>
        <location evidence="1">Extracellular space</location>
    </subcellularLocation>
</comment>
<organism evidence="10 11">
    <name type="scientific">Halteria grandinella</name>
    <dbReference type="NCBI Taxonomy" id="5974"/>
    <lineage>
        <taxon>Eukaryota</taxon>
        <taxon>Sar</taxon>
        <taxon>Alveolata</taxon>
        <taxon>Ciliophora</taxon>
        <taxon>Intramacronucleata</taxon>
        <taxon>Spirotrichea</taxon>
        <taxon>Stichotrichia</taxon>
        <taxon>Sporadotrichida</taxon>
        <taxon>Halteriidae</taxon>
        <taxon>Halteria</taxon>
    </lineage>
</organism>
<dbReference type="GO" id="GO:0005576">
    <property type="term" value="C:extracellular region"/>
    <property type="evidence" value="ECO:0007669"/>
    <property type="project" value="UniProtKB-SubCell"/>
</dbReference>
<comment type="caution">
    <text evidence="10">The sequence shown here is derived from an EMBL/GenBank/DDBJ whole genome shotgun (WGS) entry which is preliminary data.</text>
</comment>
<dbReference type="InterPro" id="IPR011697">
    <property type="entry name" value="Peptidase_C26"/>
</dbReference>
<evidence type="ECO:0000256" key="6">
    <source>
        <dbReference type="ARBA" id="ARBA00022801"/>
    </source>
</evidence>
<comment type="catalytic activity">
    <reaction evidence="8">
        <text>(6S)-5,6,7,8-tetrahydrofolyl-(gamma-L-Glu)(n) + (n-1) H2O = (6S)-5,6,7,8-tetrahydrofolate + (n-1) L-glutamate</text>
        <dbReference type="Rhea" id="RHEA:56784"/>
        <dbReference type="Rhea" id="RHEA-COMP:14738"/>
        <dbReference type="ChEBI" id="CHEBI:15377"/>
        <dbReference type="ChEBI" id="CHEBI:29985"/>
        <dbReference type="ChEBI" id="CHEBI:57453"/>
        <dbReference type="ChEBI" id="CHEBI:141005"/>
        <dbReference type="EC" id="3.4.19.9"/>
    </reaction>
</comment>
<gene>
    <name evidence="10" type="ORF">FGO68_gene2238</name>
</gene>
<evidence type="ECO:0000256" key="4">
    <source>
        <dbReference type="ARBA" id="ARBA00022525"/>
    </source>
</evidence>
<dbReference type="Pfam" id="PF07722">
    <property type="entry name" value="Peptidase_C26"/>
    <property type="match status" value="1"/>
</dbReference>
<dbReference type="SUPFAM" id="SSF52317">
    <property type="entry name" value="Class I glutamine amidotransferase-like"/>
    <property type="match status" value="1"/>
</dbReference>
<keyword evidence="6 8" id="KW-0378">Hydrolase</keyword>
<name>A0A8J8NKP8_HALGN</name>
<keyword evidence="5 9" id="KW-0732">Signal</keyword>
<dbReference type="InterPro" id="IPR015527">
    <property type="entry name" value="Pept_C26_g-glut_hydrolase"/>
</dbReference>
<feature type="active site" description="Nucleophile" evidence="7 8">
    <location>
        <position position="144"/>
    </location>
</feature>
<feature type="active site" description="Proton donor" evidence="7">
    <location>
        <position position="261"/>
    </location>
</feature>
<accession>A0A8J8NKP8</accession>
<dbReference type="Proteomes" id="UP000785679">
    <property type="component" value="Unassembled WGS sequence"/>
</dbReference>
<evidence type="ECO:0000256" key="7">
    <source>
        <dbReference type="PIRSR" id="PIRSR615527-1"/>
    </source>
</evidence>
<keyword evidence="11" id="KW-1185">Reference proteome</keyword>
<dbReference type="PANTHER" id="PTHR11315:SF0">
    <property type="entry name" value="FOLATE GAMMA-GLUTAMYL HYDROLASE"/>
    <property type="match status" value="1"/>
</dbReference>
<dbReference type="PANTHER" id="PTHR11315">
    <property type="entry name" value="PROTEASE FAMILY C26 GAMMA-GLUTAMYL HYDROLASE"/>
    <property type="match status" value="1"/>
</dbReference>
<evidence type="ECO:0000256" key="1">
    <source>
        <dbReference type="ARBA" id="ARBA00004239"/>
    </source>
</evidence>
<evidence type="ECO:0000256" key="3">
    <source>
        <dbReference type="ARBA" id="ARBA00012886"/>
    </source>
</evidence>
<dbReference type="PROSITE" id="PS51273">
    <property type="entry name" value="GATASE_TYPE_1"/>
    <property type="match status" value="1"/>
</dbReference>
<dbReference type="AlphaFoldDB" id="A0A8J8NKP8"/>
<feature type="signal peptide" evidence="9">
    <location>
        <begin position="1"/>
        <end position="17"/>
    </location>
</feature>
<protein>
    <recommendedName>
        <fullName evidence="3 8">folate gamma-glutamyl hydrolase</fullName>
        <ecNumber evidence="3 8">3.4.19.9</ecNumber>
    </recommendedName>
</protein>
<dbReference type="GO" id="GO:0005773">
    <property type="term" value="C:vacuole"/>
    <property type="evidence" value="ECO:0007669"/>
    <property type="project" value="TreeGrafter"/>
</dbReference>
<dbReference type="OrthoDB" id="64220at2759"/>
<evidence type="ECO:0000256" key="8">
    <source>
        <dbReference type="PROSITE-ProRule" id="PRU00607"/>
    </source>
</evidence>
<evidence type="ECO:0000256" key="5">
    <source>
        <dbReference type="ARBA" id="ARBA00022729"/>
    </source>
</evidence>
<feature type="chain" id="PRO_5035279395" description="folate gamma-glutamyl hydrolase" evidence="9">
    <location>
        <begin position="18"/>
        <end position="355"/>
    </location>
</feature>
<evidence type="ECO:0000313" key="11">
    <source>
        <dbReference type="Proteomes" id="UP000785679"/>
    </source>
</evidence>
<dbReference type="EMBL" id="RRYP01012096">
    <property type="protein sequence ID" value="TNV77332.1"/>
    <property type="molecule type" value="Genomic_DNA"/>
</dbReference>
<feature type="active site" evidence="8">
    <location>
        <position position="261"/>
    </location>
</feature>
<evidence type="ECO:0000256" key="2">
    <source>
        <dbReference type="ARBA" id="ARBA00011083"/>
    </source>
</evidence>
<evidence type="ECO:0000256" key="9">
    <source>
        <dbReference type="SAM" id="SignalP"/>
    </source>
</evidence>
<keyword evidence="4" id="KW-0964">Secreted</keyword>
<dbReference type="GO" id="GO:0034722">
    <property type="term" value="F:gamma-glutamyl-peptidase activity"/>
    <property type="evidence" value="ECO:0007669"/>
    <property type="project" value="UniProtKB-UniRule"/>
</dbReference>
<comment type="similarity">
    <text evidence="2">Belongs to the peptidase C26 family.</text>
</comment>
<evidence type="ECO:0000313" key="10">
    <source>
        <dbReference type="EMBL" id="TNV77332.1"/>
    </source>
</evidence>
<dbReference type="EC" id="3.4.19.9" evidence="3 8"/>